<dbReference type="SUPFAM" id="SSF55797">
    <property type="entry name" value="PR-1-like"/>
    <property type="match status" value="1"/>
</dbReference>
<dbReference type="OrthoDB" id="143641at2"/>
<dbReference type="Gene3D" id="3.40.33.10">
    <property type="entry name" value="CAP"/>
    <property type="match status" value="1"/>
</dbReference>
<evidence type="ECO:0000313" key="3">
    <source>
        <dbReference type="EMBL" id="TQE96518.1"/>
    </source>
</evidence>
<dbReference type="InterPro" id="IPR035940">
    <property type="entry name" value="CAP_sf"/>
</dbReference>
<dbReference type="PANTHER" id="PTHR31157">
    <property type="entry name" value="SCP DOMAIN-CONTAINING PROTEIN"/>
    <property type="match status" value="1"/>
</dbReference>
<evidence type="ECO:0000259" key="2">
    <source>
        <dbReference type="Pfam" id="PF00188"/>
    </source>
</evidence>
<evidence type="ECO:0000256" key="1">
    <source>
        <dbReference type="SAM" id="SignalP"/>
    </source>
</evidence>
<sequence length="210" mass="22975">MNLDALVMRSARLLLLVILATSVTILSVHAQDAPAEPFAPSSRIYLPMVANTGNDASGARAECHLSPQEQQIADLLTGAPEQQRPEMRCHPVLAAVARQRAEDMANRGYFGHVTPEGYGPNYLVMQAGFDLPDWYDLSPDGNNIESIAAGYGTAQATWEQWMGSSGHRVHLLGEHPFYREQVEFGAGYAANPNSPYVHYWVILTAPPEGE</sequence>
<dbReference type="Pfam" id="PF00188">
    <property type="entry name" value="CAP"/>
    <property type="match status" value="1"/>
</dbReference>
<protein>
    <recommendedName>
        <fullName evidence="2">SCP domain-containing protein</fullName>
    </recommendedName>
</protein>
<accession>A0A540VIB5</accession>
<feature type="signal peptide" evidence="1">
    <location>
        <begin position="1"/>
        <end position="30"/>
    </location>
</feature>
<comment type="caution">
    <text evidence="3">The sequence shown here is derived from an EMBL/GenBank/DDBJ whole genome shotgun (WGS) entry which is preliminary data.</text>
</comment>
<proteinExistence type="predicted"/>
<dbReference type="RefSeq" id="WP_141609260.1">
    <property type="nucleotide sequence ID" value="NZ_VIGC02000007.1"/>
</dbReference>
<dbReference type="EMBL" id="VIGC01000007">
    <property type="protein sequence ID" value="TQE96518.1"/>
    <property type="molecule type" value="Genomic_DNA"/>
</dbReference>
<evidence type="ECO:0000313" key="4">
    <source>
        <dbReference type="Proteomes" id="UP000317371"/>
    </source>
</evidence>
<dbReference type="InterPro" id="IPR014044">
    <property type="entry name" value="CAP_dom"/>
</dbReference>
<dbReference type="InParanoid" id="A0A540VIB5"/>
<reference evidence="3 4" key="1">
    <citation type="submission" date="2019-06" db="EMBL/GenBank/DDBJ databases">
        <title>Genome sequence of Litorilinea aerophila BAA-2444.</title>
        <authorList>
            <person name="Maclea K.S."/>
            <person name="Maurais E.G."/>
            <person name="Iannazzi L.C."/>
        </authorList>
    </citation>
    <scope>NUCLEOTIDE SEQUENCE [LARGE SCALE GENOMIC DNA]</scope>
    <source>
        <strain evidence="3 4">ATCC BAA-2444</strain>
    </source>
</reference>
<dbReference type="AlphaFoldDB" id="A0A540VIB5"/>
<feature type="chain" id="PRO_5022042842" description="SCP domain-containing protein" evidence="1">
    <location>
        <begin position="31"/>
        <end position="210"/>
    </location>
</feature>
<dbReference type="PANTHER" id="PTHR31157:SF1">
    <property type="entry name" value="SCP DOMAIN-CONTAINING PROTEIN"/>
    <property type="match status" value="1"/>
</dbReference>
<keyword evidence="1" id="KW-0732">Signal</keyword>
<organism evidence="3 4">
    <name type="scientific">Litorilinea aerophila</name>
    <dbReference type="NCBI Taxonomy" id="1204385"/>
    <lineage>
        <taxon>Bacteria</taxon>
        <taxon>Bacillati</taxon>
        <taxon>Chloroflexota</taxon>
        <taxon>Caldilineae</taxon>
        <taxon>Caldilineales</taxon>
        <taxon>Caldilineaceae</taxon>
        <taxon>Litorilinea</taxon>
    </lineage>
</organism>
<dbReference type="CDD" id="cd05379">
    <property type="entry name" value="CAP_bacterial"/>
    <property type="match status" value="1"/>
</dbReference>
<dbReference type="Proteomes" id="UP000317371">
    <property type="component" value="Unassembled WGS sequence"/>
</dbReference>
<name>A0A540VIB5_9CHLR</name>
<gene>
    <name evidence="3" type="ORF">FKZ61_06390</name>
</gene>
<keyword evidence="4" id="KW-1185">Reference proteome</keyword>
<feature type="domain" description="SCP" evidence="2">
    <location>
        <begin position="85"/>
        <end position="201"/>
    </location>
</feature>